<protein>
    <recommendedName>
        <fullName evidence="9">Cell division protein FtsQ</fullName>
    </recommendedName>
</protein>
<evidence type="ECO:0000256" key="10">
    <source>
        <dbReference type="SAM" id="MobiDB-lite"/>
    </source>
</evidence>
<keyword evidence="7 9" id="KW-0472">Membrane</keyword>
<comment type="caution">
    <text evidence="12">The sequence shown here is derived from an EMBL/GenBank/DDBJ whole genome shotgun (WGS) entry which is preliminary data.</text>
</comment>
<dbReference type="InterPro" id="IPR026579">
    <property type="entry name" value="FtsQ"/>
</dbReference>
<feature type="domain" description="POTRA" evidence="11">
    <location>
        <begin position="84"/>
        <end position="152"/>
    </location>
</feature>
<evidence type="ECO:0000256" key="1">
    <source>
        <dbReference type="ARBA" id="ARBA00004370"/>
    </source>
</evidence>
<dbReference type="OrthoDB" id="9783091at2"/>
<dbReference type="AlphaFoldDB" id="A0A371BGJ2"/>
<comment type="similarity">
    <text evidence="9">Belongs to the FtsQ/DivIB family. FtsQ subfamily.</text>
</comment>
<keyword evidence="4 9" id="KW-0132">Cell division</keyword>
<evidence type="ECO:0000256" key="5">
    <source>
        <dbReference type="ARBA" id="ARBA00022692"/>
    </source>
</evidence>
<dbReference type="Pfam" id="PF03799">
    <property type="entry name" value="FtsQ_DivIB_C"/>
    <property type="match status" value="1"/>
</dbReference>
<comment type="subcellular location">
    <subcellularLocation>
        <location evidence="9">Cell inner membrane</location>
        <topology evidence="9">Single-pass type II membrane protein</topology>
    </subcellularLocation>
    <subcellularLocation>
        <location evidence="1">Membrane</location>
    </subcellularLocation>
    <text evidence="9">Localizes to the division septum.</text>
</comment>
<keyword evidence="8 9" id="KW-0131">Cell cycle</keyword>
<dbReference type="RefSeq" id="WP_115548084.1">
    <property type="nucleotide sequence ID" value="NZ_QRGP01000001.1"/>
</dbReference>
<evidence type="ECO:0000256" key="6">
    <source>
        <dbReference type="ARBA" id="ARBA00022989"/>
    </source>
</evidence>
<name>A0A371BGJ2_9SPHN</name>
<dbReference type="HAMAP" id="MF_00911">
    <property type="entry name" value="FtsQ_subfam"/>
    <property type="match status" value="1"/>
</dbReference>
<dbReference type="GO" id="GO:0043093">
    <property type="term" value="P:FtsZ-dependent cytokinesis"/>
    <property type="evidence" value="ECO:0007669"/>
    <property type="project" value="UniProtKB-UniRule"/>
</dbReference>
<evidence type="ECO:0000313" key="13">
    <source>
        <dbReference type="Proteomes" id="UP000263833"/>
    </source>
</evidence>
<dbReference type="GO" id="GO:0090529">
    <property type="term" value="P:cell septum assembly"/>
    <property type="evidence" value="ECO:0007669"/>
    <property type="project" value="InterPro"/>
</dbReference>
<comment type="function">
    <text evidence="9">Essential cell division protein.</text>
</comment>
<evidence type="ECO:0000256" key="4">
    <source>
        <dbReference type="ARBA" id="ARBA00022618"/>
    </source>
</evidence>
<dbReference type="PANTHER" id="PTHR35851">
    <property type="entry name" value="CELL DIVISION PROTEIN FTSQ"/>
    <property type="match status" value="1"/>
</dbReference>
<feature type="transmembrane region" description="Helical" evidence="9">
    <location>
        <begin position="45"/>
        <end position="65"/>
    </location>
</feature>
<dbReference type="Pfam" id="PF08478">
    <property type="entry name" value="POTRA_1"/>
    <property type="match status" value="1"/>
</dbReference>
<evidence type="ECO:0000256" key="3">
    <source>
        <dbReference type="ARBA" id="ARBA00022519"/>
    </source>
</evidence>
<dbReference type="InterPro" id="IPR013685">
    <property type="entry name" value="POTRA_FtsQ_type"/>
</dbReference>
<keyword evidence="13" id="KW-1185">Reference proteome</keyword>
<dbReference type="EMBL" id="QRGP01000001">
    <property type="protein sequence ID" value="RDV06533.1"/>
    <property type="molecule type" value="Genomic_DNA"/>
</dbReference>
<evidence type="ECO:0000256" key="7">
    <source>
        <dbReference type="ARBA" id="ARBA00023136"/>
    </source>
</evidence>
<dbReference type="Proteomes" id="UP000263833">
    <property type="component" value="Unassembled WGS sequence"/>
</dbReference>
<evidence type="ECO:0000256" key="2">
    <source>
        <dbReference type="ARBA" id="ARBA00022475"/>
    </source>
</evidence>
<reference evidence="13" key="1">
    <citation type="submission" date="2018-08" db="EMBL/GenBank/DDBJ databases">
        <authorList>
            <person name="Kim S.-J."/>
            <person name="Jung G.-Y."/>
        </authorList>
    </citation>
    <scope>NUCLEOTIDE SEQUENCE [LARGE SCALE GENOMIC DNA]</scope>
    <source>
        <strain evidence="13">GY_G</strain>
    </source>
</reference>
<dbReference type="InterPro" id="IPR034746">
    <property type="entry name" value="POTRA"/>
</dbReference>
<keyword evidence="6 9" id="KW-1133">Transmembrane helix</keyword>
<keyword evidence="3 9" id="KW-0997">Cell inner membrane</keyword>
<dbReference type="PANTHER" id="PTHR35851:SF1">
    <property type="entry name" value="CELL DIVISION PROTEIN FTSQ"/>
    <property type="match status" value="1"/>
</dbReference>
<dbReference type="GO" id="GO:0032153">
    <property type="term" value="C:cell division site"/>
    <property type="evidence" value="ECO:0007669"/>
    <property type="project" value="UniProtKB-UniRule"/>
</dbReference>
<evidence type="ECO:0000313" key="12">
    <source>
        <dbReference type="EMBL" id="RDV06533.1"/>
    </source>
</evidence>
<gene>
    <name evidence="9" type="primary">ftsQ</name>
    <name evidence="12" type="ORF">DXH95_03670</name>
</gene>
<feature type="region of interest" description="Disordered" evidence="10">
    <location>
        <begin position="279"/>
        <end position="308"/>
    </location>
</feature>
<organism evidence="12 13">
    <name type="scientific">Sphingorhabdus pulchriflava</name>
    <dbReference type="NCBI Taxonomy" id="2292257"/>
    <lineage>
        <taxon>Bacteria</taxon>
        <taxon>Pseudomonadati</taxon>
        <taxon>Pseudomonadota</taxon>
        <taxon>Alphaproteobacteria</taxon>
        <taxon>Sphingomonadales</taxon>
        <taxon>Sphingomonadaceae</taxon>
        <taxon>Sphingorhabdus</taxon>
    </lineage>
</organism>
<dbReference type="PROSITE" id="PS51779">
    <property type="entry name" value="POTRA"/>
    <property type="match status" value="1"/>
</dbReference>
<dbReference type="Gene3D" id="3.10.20.310">
    <property type="entry name" value="membrane protein fhac"/>
    <property type="match status" value="1"/>
</dbReference>
<dbReference type="GO" id="GO:0005886">
    <property type="term" value="C:plasma membrane"/>
    <property type="evidence" value="ECO:0007669"/>
    <property type="project" value="UniProtKB-SubCell"/>
</dbReference>
<proteinExistence type="inferred from homology"/>
<dbReference type="InterPro" id="IPR005548">
    <property type="entry name" value="Cell_div_FtsQ/DivIB_C"/>
</dbReference>
<feature type="compositionally biased region" description="Polar residues" evidence="10">
    <location>
        <begin position="287"/>
        <end position="296"/>
    </location>
</feature>
<evidence type="ECO:0000256" key="8">
    <source>
        <dbReference type="ARBA" id="ARBA00023306"/>
    </source>
</evidence>
<keyword evidence="5 9" id="KW-0812">Transmembrane</keyword>
<sequence>MKTATARKAPAKARKAAPRKKVRQIGIMDRLLRILPVTEQDIQRVLTWGVLAVLLLVALIVANWFGVPQAAYQQYAQVAAKAGFEVKRVEITGMDRVDQLKVYDIVLAEKDRAMPLVDIDKIRTDLIEYGWIKDVRVTRRLPDTLVVDILERKPTAVWQRGGVYSLIDDQGTELEKISAAEIGSYPVINGDGANQRVVALNKLLDRAQSLKDQIVGASWIGNRRWDLRFKTGETLALPEGDQLAAEALVNFTRMDGVHRLLGRDIIHFDLRDPERAYMRRAAKQKPQPVTQPVSNSDSEEQKEAGEAA</sequence>
<keyword evidence="2 9" id="KW-1003">Cell membrane</keyword>
<feature type="compositionally biased region" description="Basic and acidic residues" evidence="10">
    <location>
        <begin position="299"/>
        <end position="308"/>
    </location>
</feature>
<accession>A0A371BGJ2</accession>
<evidence type="ECO:0000256" key="9">
    <source>
        <dbReference type="HAMAP-Rule" id="MF_00911"/>
    </source>
</evidence>
<evidence type="ECO:0000259" key="11">
    <source>
        <dbReference type="PROSITE" id="PS51779"/>
    </source>
</evidence>